<evidence type="ECO:0000256" key="1">
    <source>
        <dbReference type="ARBA" id="ARBA00008384"/>
    </source>
</evidence>
<reference evidence="8" key="1">
    <citation type="submission" date="2022-07" db="EMBL/GenBank/DDBJ databases">
        <title>Draft genome sequence of Zalerion maritima ATCC 34329, a (micro)plastics degrading marine fungus.</title>
        <authorList>
            <person name="Paco A."/>
            <person name="Goncalves M.F.M."/>
            <person name="Rocha-Santos T.A.P."/>
            <person name="Alves A."/>
        </authorList>
    </citation>
    <scope>NUCLEOTIDE SEQUENCE</scope>
    <source>
        <strain evidence="8">ATCC 34329</strain>
    </source>
</reference>
<feature type="compositionally biased region" description="Low complexity" evidence="6">
    <location>
        <begin position="392"/>
        <end position="401"/>
    </location>
</feature>
<protein>
    <recommendedName>
        <fullName evidence="5">Ataxin-10 homolog</fullName>
    </recommendedName>
</protein>
<dbReference type="PANTHER" id="PTHR13255">
    <property type="entry name" value="ATAXIN-10"/>
    <property type="match status" value="1"/>
</dbReference>
<evidence type="ECO:0000256" key="5">
    <source>
        <dbReference type="ARBA" id="ARBA00044801"/>
    </source>
</evidence>
<dbReference type="PANTHER" id="PTHR13255:SF0">
    <property type="entry name" value="ATAXIN-10"/>
    <property type="match status" value="1"/>
</dbReference>
<dbReference type="GO" id="GO:0051301">
    <property type="term" value="P:cell division"/>
    <property type="evidence" value="ECO:0007669"/>
    <property type="project" value="UniProtKB-KW"/>
</dbReference>
<gene>
    <name evidence="8" type="ORF">MKZ38_004928</name>
</gene>
<feature type="domain" description="Ataxin-10" evidence="7">
    <location>
        <begin position="776"/>
        <end position="831"/>
    </location>
</feature>
<dbReference type="Pfam" id="PF09759">
    <property type="entry name" value="Atx10homo_assoc"/>
    <property type="match status" value="1"/>
</dbReference>
<dbReference type="Proteomes" id="UP001201980">
    <property type="component" value="Unassembled WGS sequence"/>
</dbReference>
<evidence type="ECO:0000256" key="4">
    <source>
        <dbReference type="ARBA" id="ARBA00044746"/>
    </source>
</evidence>
<feature type="compositionally biased region" description="Acidic residues" evidence="6">
    <location>
        <begin position="402"/>
        <end position="419"/>
    </location>
</feature>
<evidence type="ECO:0000313" key="9">
    <source>
        <dbReference type="Proteomes" id="UP001201980"/>
    </source>
</evidence>
<evidence type="ECO:0000259" key="7">
    <source>
        <dbReference type="Pfam" id="PF09759"/>
    </source>
</evidence>
<evidence type="ECO:0000313" key="8">
    <source>
        <dbReference type="EMBL" id="KAJ2905634.1"/>
    </source>
</evidence>
<proteinExistence type="inferred from homology"/>
<feature type="region of interest" description="Disordered" evidence="6">
    <location>
        <begin position="862"/>
        <end position="894"/>
    </location>
</feature>
<feature type="compositionally biased region" description="Basic and acidic residues" evidence="6">
    <location>
        <begin position="1048"/>
        <end position="1057"/>
    </location>
</feature>
<evidence type="ECO:0000256" key="2">
    <source>
        <dbReference type="ARBA" id="ARBA00022618"/>
    </source>
</evidence>
<evidence type="ECO:0000256" key="3">
    <source>
        <dbReference type="ARBA" id="ARBA00023306"/>
    </source>
</evidence>
<name>A0AAD5RX71_9PEZI</name>
<dbReference type="AlphaFoldDB" id="A0AAD5RX71"/>
<feature type="compositionally biased region" description="Low complexity" evidence="6">
    <location>
        <begin position="1027"/>
        <end position="1047"/>
    </location>
</feature>
<dbReference type="GO" id="GO:0005829">
    <property type="term" value="C:cytosol"/>
    <property type="evidence" value="ECO:0007669"/>
    <property type="project" value="TreeGrafter"/>
</dbReference>
<dbReference type="EMBL" id="JAKWBI020000028">
    <property type="protein sequence ID" value="KAJ2905634.1"/>
    <property type="molecule type" value="Genomic_DNA"/>
</dbReference>
<keyword evidence="3" id="KW-0131">Cell cycle</keyword>
<organism evidence="8 9">
    <name type="scientific">Zalerion maritima</name>
    <dbReference type="NCBI Taxonomy" id="339359"/>
    <lineage>
        <taxon>Eukaryota</taxon>
        <taxon>Fungi</taxon>
        <taxon>Dikarya</taxon>
        <taxon>Ascomycota</taxon>
        <taxon>Pezizomycotina</taxon>
        <taxon>Sordariomycetes</taxon>
        <taxon>Lulworthiomycetidae</taxon>
        <taxon>Lulworthiales</taxon>
        <taxon>Lulworthiaceae</taxon>
        <taxon>Zalerion</taxon>
    </lineage>
</organism>
<comment type="similarity">
    <text evidence="1">Belongs to the ataxin-10 family.</text>
</comment>
<comment type="function">
    <text evidence="4">May play a role in the regulation of cytokinesis.</text>
</comment>
<feature type="region of interest" description="Disordered" evidence="6">
    <location>
        <begin position="384"/>
        <end position="425"/>
    </location>
</feature>
<dbReference type="InterPro" id="IPR019156">
    <property type="entry name" value="Ataxin-10_domain"/>
</dbReference>
<accession>A0AAD5RX71</accession>
<dbReference type="InterPro" id="IPR051374">
    <property type="entry name" value="Ataxin-10/CTR86_families"/>
</dbReference>
<evidence type="ECO:0000256" key="6">
    <source>
        <dbReference type="SAM" id="MobiDB-lite"/>
    </source>
</evidence>
<feature type="region of interest" description="Disordered" evidence="6">
    <location>
        <begin position="1009"/>
        <end position="1057"/>
    </location>
</feature>
<sequence>MAEALLEPVSGISPKKPAIEEVCFESALLCLEGHFTNSPPMGPLTGGKVVKVVNKTLDRTHQYKDIRETLSRNVEVWLWFCLIFASAVPSLTARSVGPLHDPDRGNDPAESAALIIKNYPSLKEDLHILNKLMLVARNLLVTSEPEVPQDICAGVHFDQMVFQTLILCVNVTSKAYNADAYDETSRIRLNEIVEAYKKLLVTSLQQIHNWTAKNDRNKMAFWLEVLFDEEDIEAPRIDDLSGIRVDVARRQTEHWWQRNWRLCPEASCLLTEYARSKAHKPPGELPIFEPLSYNWLPADIVKHKNPADESKEPETREPRLWKEEISDDAERDRVYRRVSWEIDRWWRHARDGNYAGWNVPMATVQVAQAKTDQAKAHRFAMVRDDDDPLDEPSPLNSQAAEAVEEDVEIEDEPVEDEGTEEGHQSIRSFVQEYVDEMDEEDDDLQDDDEYDDGPVTGVLTEVPNILEPKHIEALHMIIKSCILDTVGSGLTRYGENLQRTRCCMMLATDTGKSLIREILVFIAVWDLREDTIIFQLTAQIVEALHHKALIPYTWNGLKIPKDIISPGQTVLLRLMGHIIRARNGGNTKPSPDEVLRDAQACHYLFNFFRVRVVPECVALMELQAHMRQAEENHPDENILEAADFPVDTWDMERAKDGLLQYLNFLTILSDIPQLREYLIQWEATYDLITLLKGLEIGAPKKPLVEMPTRANNPPAPTPSDPLVERPYSTDYQPCAHQPTPPIAEAHHFPWADVKVHILSIIAALLQPTSGSSGPGNPAVQEQILAHNGIVSLLNCCVYDDYQRFARERVHLCLKWLMDGSPGANEFLRNLVSSTPPPDLSPGKRAALKVDGIGGTVKVEVQARPNSAPPKAPSASSPVTNPAPRPSLRGGVSTATPNFVKGPTLPPITLPPIAVPGNTTLPSAATLSTVASVAEYTRREQAVLDQFIQRMDDEFKSECDRLAAAATVNGGGVEGGAAAAAAAAQTAIMKDIWNLAGEAARLALEQAAEDSMKDANVDPSGSSGSGDGSNSSSSSRATANGNGNNNEGGKTRLEVDFM</sequence>
<keyword evidence="2" id="KW-0132">Cell division</keyword>
<comment type="caution">
    <text evidence="8">The sequence shown here is derived from an EMBL/GenBank/DDBJ whole genome shotgun (WGS) entry which is preliminary data.</text>
</comment>
<keyword evidence="9" id="KW-1185">Reference proteome</keyword>